<protein>
    <recommendedName>
        <fullName evidence="4">Putative glucose-6-phosphate 1-epimerase</fullName>
        <ecNumber evidence="4">5.1.3.15</ecNumber>
    </recommendedName>
</protein>
<dbReference type="RefSeq" id="WP_094837624.1">
    <property type="nucleotide sequence ID" value="NZ_NEVQ01000012.1"/>
</dbReference>
<dbReference type="InterPro" id="IPR014718">
    <property type="entry name" value="GH-type_carb-bd"/>
</dbReference>
<comment type="similarity">
    <text evidence="2 4">Belongs to the glucose-6-phosphate 1-epimerase family.</text>
</comment>
<dbReference type="Pfam" id="PF01263">
    <property type="entry name" value="Aldose_epim"/>
    <property type="match status" value="1"/>
</dbReference>
<sequence>MTSHPRIEPTSIGALAGWRINTPYGSALVSQQGAQLLSYTPAGGRPLIWLSEQAVFKPGTAVRGGIPICWPWFGVYDRNPQSVRDSVAAAPGVSSHGWVRQVDWQLAAQHTEADTASLEFTFEAPRGHAPGWIHHAQLTLRMRFGKNIEITLSVRNRGVQDLTTTLALHTYLAVSDSQHVTIQGLEGHRYLDTLENWEPRQQQGPVRFNGETDRIYLDTTTPITLHDPGWKRDIRLQANGSRSSVVWNPGAAKAARLADMANDSWSHMACIETARVLDDALTVAPGATESVSLSINWATTN</sequence>
<name>A0A261U737_9BORD</name>
<dbReference type="SUPFAM" id="SSF74650">
    <property type="entry name" value="Galactose mutarotase-like"/>
    <property type="match status" value="1"/>
</dbReference>
<evidence type="ECO:0000256" key="4">
    <source>
        <dbReference type="PIRNR" id="PIRNR016020"/>
    </source>
</evidence>
<evidence type="ECO:0000313" key="7">
    <source>
        <dbReference type="Proteomes" id="UP000216885"/>
    </source>
</evidence>
<evidence type="ECO:0000256" key="3">
    <source>
        <dbReference type="ARBA" id="ARBA00023235"/>
    </source>
</evidence>
<dbReference type="InterPro" id="IPR025532">
    <property type="entry name" value="G6P_1-epimerase"/>
</dbReference>
<dbReference type="InterPro" id="IPR008183">
    <property type="entry name" value="Aldose_1/G6P_1-epimerase"/>
</dbReference>
<dbReference type="GO" id="GO:0047938">
    <property type="term" value="F:glucose-6-phosphate 1-epimerase activity"/>
    <property type="evidence" value="ECO:0007669"/>
    <property type="project" value="UniProtKB-UniRule"/>
</dbReference>
<evidence type="ECO:0000256" key="1">
    <source>
        <dbReference type="ARBA" id="ARBA00001096"/>
    </source>
</evidence>
<evidence type="ECO:0000256" key="5">
    <source>
        <dbReference type="PIRSR" id="PIRSR016020-1"/>
    </source>
</evidence>
<evidence type="ECO:0000313" key="6">
    <source>
        <dbReference type="EMBL" id="OZI57401.1"/>
    </source>
</evidence>
<dbReference type="GO" id="GO:0030246">
    <property type="term" value="F:carbohydrate binding"/>
    <property type="evidence" value="ECO:0007669"/>
    <property type="project" value="UniProtKB-UniRule"/>
</dbReference>
<gene>
    <name evidence="6" type="ORF">CAL20_08330</name>
</gene>
<dbReference type="Proteomes" id="UP000216885">
    <property type="component" value="Unassembled WGS sequence"/>
</dbReference>
<dbReference type="EC" id="5.1.3.15" evidence="4"/>
<comment type="catalytic activity">
    <reaction evidence="1">
        <text>alpha-D-glucose 6-phosphate = beta-D-glucose 6-phosphate</text>
        <dbReference type="Rhea" id="RHEA:16249"/>
        <dbReference type="ChEBI" id="CHEBI:58225"/>
        <dbReference type="ChEBI" id="CHEBI:58247"/>
        <dbReference type="EC" id="5.1.3.15"/>
    </reaction>
</comment>
<dbReference type="CDD" id="cd09020">
    <property type="entry name" value="D-hex-6-P-epi_like"/>
    <property type="match status" value="1"/>
</dbReference>
<dbReference type="PIRSF" id="PIRSF016020">
    <property type="entry name" value="PHexose_mutarotase"/>
    <property type="match status" value="1"/>
</dbReference>
<accession>A0A261U737</accession>
<proteinExistence type="inferred from homology"/>
<feature type="active site" evidence="5">
    <location>
        <position position="272"/>
    </location>
</feature>
<evidence type="ECO:0000256" key="2">
    <source>
        <dbReference type="ARBA" id="ARBA00005866"/>
    </source>
</evidence>
<dbReference type="PANTHER" id="PTHR11122:SF13">
    <property type="entry name" value="GLUCOSE-6-PHOSPHATE 1-EPIMERASE"/>
    <property type="match status" value="1"/>
</dbReference>
<reference evidence="6 7" key="1">
    <citation type="submission" date="2017-05" db="EMBL/GenBank/DDBJ databases">
        <title>Complete and WGS of Bordetella genogroups.</title>
        <authorList>
            <person name="Spilker T."/>
            <person name="LiPuma J."/>
        </authorList>
    </citation>
    <scope>NUCLEOTIDE SEQUENCE [LARGE SCALE GENOMIC DNA]</scope>
    <source>
        <strain evidence="6 7">AU9919</strain>
    </source>
</reference>
<dbReference type="AlphaFoldDB" id="A0A261U737"/>
<feature type="active site" evidence="5">
    <location>
        <position position="169"/>
    </location>
</feature>
<dbReference type="InterPro" id="IPR011013">
    <property type="entry name" value="Gal_mutarotase_sf_dom"/>
</dbReference>
<dbReference type="Gene3D" id="2.70.98.10">
    <property type="match status" value="1"/>
</dbReference>
<keyword evidence="7" id="KW-1185">Reference proteome</keyword>
<keyword evidence="3 4" id="KW-0413">Isomerase</keyword>
<dbReference type="PANTHER" id="PTHR11122">
    <property type="entry name" value="APOSPORY-ASSOCIATED PROTEIN C-RELATED"/>
    <property type="match status" value="1"/>
</dbReference>
<comment type="caution">
    <text evidence="6">The sequence shown here is derived from an EMBL/GenBank/DDBJ whole genome shotgun (WGS) entry which is preliminary data.</text>
</comment>
<dbReference type="EMBL" id="NEVQ01000012">
    <property type="protein sequence ID" value="OZI57401.1"/>
    <property type="molecule type" value="Genomic_DNA"/>
</dbReference>
<dbReference type="GO" id="GO:0005975">
    <property type="term" value="P:carbohydrate metabolic process"/>
    <property type="evidence" value="ECO:0007669"/>
    <property type="project" value="InterPro"/>
</dbReference>
<organism evidence="6 7">
    <name type="scientific">Bordetella genomosp. 4</name>
    <dbReference type="NCBI Taxonomy" id="463044"/>
    <lineage>
        <taxon>Bacteria</taxon>
        <taxon>Pseudomonadati</taxon>
        <taxon>Pseudomonadota</taxon>
        <taxon>Betaproteobacteria</taxon>
        <taxon>Burkholderiales</taxon>
        <taxon>Alcaligenaceae</taxon>
        <taxon>Bordetella</taxon>
    </lineage>
</organism>